<gene>
    <name evidence="2" type="ORF">CCHLO57077_00006123</name>
</gene>
<name>A0AA35Q168_9HYPO</name>
<reference evidence="2" key="1">
    <citation type="submission" date="2023-01" db="EMBL/GenBank/DDBJ databases">
        <authorList>
            <person name="Piombo E."/>
        </authorList>
    </citation>
    <scope>NUCLEOTIDE SEQUENCE</scope>
</reference>
<keyword evidence="3" id="KW-1185">Reference proteome</keyword>
<feature type="region of interest" description="Disordered" evidence="1">
    <location>
        <begin position="25"/>
        <end position="77"/>
    </location>
</feature>
<accession>A0AA35Q168</accession>
<protein>
    <submittedName>
        <fullName evidence="2">Uncharacterized protein</fullName>
    </submittedName>
</protein>
<organism evidence="2 3">
    <name type="scientific">Clonostachys chloroleuca</name>
    <dbReference type="NCBI Taxonomy" id="1926264"/>
    <lineage>
        <taxon>Eukaryota</taxon>
        <taxon>Fungi</taxon>
        <taxon>Dikarya</taxon>
        <taxon>Ascomycota</taxon>
        <taxon>Pezizomycotina</taxon>
        <taxon>Sordariomycetes</taxon>
        <taxon>Hypocreomycetidae</taxon>
        <taxon>Hypocreales</taxon>
        <taxon>Bionectriaceae</taxon>
        <taxon>Clonostachys</taxon>
    </lineage>
</organism>
<evidence type="ECO:0000313" key="3">
    <source>
        <dbReference type="Proteomes" id="UP001160390"/>
    </source>
</evidence>
<comment type="caution">
    <text evidence="2">The sequence shown here is derived from an EMBL/GenBank/DDBJ whole genome shotgun (WGS) entry which is preliminary data.</text>
</comment>
<dbReference type="Proteomes" id="UP001160390">
    <property type="component" value="Unassembled WGS sequence"/>
</dbReference>
<proteinExistence type="predicted"/>
<evidence type="ECO:0000256" key="1">
    <source>
        <dbReference type="SAM" id="MobiDB-lite"/>
    </source>
</evidence>
<sequence length="247" mass="27464">MKEEESLGDPKPTKWPLFIKEKTRKLALKEEPDPPLSEQAKSARKPSGVTEKRAHPPNPTPANLVTKPGPSLPRPSPISDDKTAEILVLLTSMQKTQTVIGQRIETLTREISTMKRHVESLTAKGTQTLIDLDEWMTNRPKIVWQQTSMHDFFEPPPPKPLPPLFSAFSPAPTQTSAATPKQSQKPEPLSMPQRPLPAQPVRREVSQPARPMATKTISKRRPSKIARPGPPQNNKENQTNSGNVTRG</sequence>
<dbReference type="EMBL" id="CABFNP030001195">
    <property type="protein sequence ID" value="CAI6091938.1"/>
    <property type="molecule type" value="Genomic_DNA"/>
</dbReference>
<dbReference type="AlphaFoldDB" id="A0AA35Q168"/>
<feature type="compositionally biased region" description="Pro residues" evidence="1">
    <location>
        <begin position="154"/>
        <end position="163"/>
    </location>
</feature>
<feature type="compositionally biased region" description="Polar residues" evidence="1">
    <location>
        <begin position="232"/>
        <end position="247"/>
    </location>
</feature>
<feature type="compositionally biased region" description="Polar residues" evidence="1">
    <location>
        <begin position="173"/>
        <end position="185"/>
    </location>
</feature>
<feature type="region of interest" description="Disordered" evidence="1">
    <location>
        <begin position="153"/>
        <end position="247"/>
    </location>
</feature>
<evidence type="ECO:0000313" key="2">
    <source>
        <dbReference type="EMBL" id="CAI6091938.1"/>
    </source>
</evidence>